<comment type="function">
    <text evidence="5">An accessory protein needed during the final step in the assembly of 30S ribosomal subunit, possibly for assembly of the head region. Essential for efficient processing of 16S rRNA. May be needed both before and after RbfA during the maturation of 16S rRNA. It has affinity for free ribosomal 30S subunits but not for 70S ribosomes.</text>
</comment>
<dbReference type="InterPro" id="IPR002676">
    <property type="entry name" value="RimM_N"/>
</dbReference>
<dbReference type="RefSeq" id="WP_269444131.1">
    <property type="nucleotide sequence ID" value="NZ_CP097463.1"/>
</dbReference>
<comment type="domain">
    <text evidence="5">The PRC barrel domain binds ribosomal protein uS19.</text>
</comment>
<dbReference type="Pfam" id="PF01782">
    <property type="entry name" value="RimM"/>
    <property type="match status" value="1"/>
</dbReference>
<keyword evidence="1 5" id="KW-0963">Cytoplasm</keyword>
<keyword evidence="3 5" id="KW-0698">rRNA processing</keyword>
<proteinExistence type="inferred from homology"/>
<dbReference type="InterPro" id="IPR036976">
    <property type="entry name" value="RimM_N_sf"/>
</dbReference>
<dbReference type="SUPFAM" id="SSF50346">
    <property type="entry name" value="PRC-barrel domain"/>
    <property type="match status" value="1"/>
</dbReference>
<evidence type="ECO:0000256" key="1">
    <source>
        <dbReference type="ARBA" id="ARBA00022490"/>
    </source>
</evidence>
<dbReference type="InterPro" id="IPR011033">
    <property type="entry name" value="PRC_barrel-like_sf"/>
</dbReference>
<organism evidence="8 9">
    <name type="scientific">Jatrophihabitans cynanchi</name>
    <dbReference type="NCBI Taxonomy" id="2944128"/>
    <lineage>
        <taxon>Bacteria</taxon>
        <taxon>Bacillati</taxon>
        <taxon>Actinomycetota</taxon>
        <taxon>Actinomycetes</taxon>
        <taxon>Jatrophihabitantales</taxon>
        <taxon>Jatrophihabitantaceae</taxon>
        <taxon>Jatrophihabitans</taxon>
    </lineage>
</organism>
<dbReference type="Proteomes" id="UP001164693">
    <property type="component" value="Chromosome"/>
</dbReference>
<evidence type="ECO:0000256" key="5">
    <source>
        <dbReference type="HAMAP-Rule" id="MF_00014"/>
    </source>
</evidence>
<name>A0ABY7K2P5_9ACTN</name>
<accession>A0ABY7K2P5</accession>
<gene>
    <name evidence="5 8" type="primary">rimM</name>
    <name evidence="8" type="ORF">M6B22_02180</name>
</gene>
<dbReference type="InterPro" id="IPR056792">
    <property type="entry name" value="PRC_RimM"/>
</dbReference>
<keyword evidence="2 5" id="KW-0690">Ribosome biogenesis</keyword>
<comment type="subcellular location">
    <subcellularLocation>
        <location evidence="5">Cytoplasm</location>
    </subcellularLocation>
</comment>
<evidence type="ECO:0000259" key="7">
    <source>
        <dbReference type="Pfam" id="PF24986"/>
    </source>
</evidence>
<dbReference type="NCBIfam" id="TIGR02273">
    <property type="entry name" value="16S_RimM"/>
    <property type="match status" value="1"/>
</dbReference>
<dbReference type="InterPro" id="IPR011961">
    <property type="entry name" value="RimM"/>
</dbReference>
<keyword evidence="4 5" id="KW-0143">Chaperone</keyword>
<feature type="domain" description="Ribosome maturation factor RimM PRC barrel" evidence="7">
    <location>
        <begin position="102"/>
        <end position="168"/>
    </location>
</feature>
<evidence type="ECO:0000256" key="3">
    <source>
        <dbReference type="ARBA" id="ARBA00022552"/>
    </source>
</evidence>
<keyword evidence="9" id="KW-1185">Reference proteome</keyword>
<sequence length="171" mass="18124">MPGEDITVGRIGPPRGVRGELFVQPWTDVPEERFAAGSVLRTEPAEAGPLTVESMSRSGGKTVIHFAGVDDRAAAEALRGVRLVIGADERPPLHDPDEFYDTELIGLQARTVRGAELGPVTDVLHAGGATYLVLDVEGAERLVPFVAAVVPEVDVPGRAVVIDPPEGLFEL</sequence>
<dbReference type="HAMAP" id="MF_00014">
    <property type="entry name" value="Ribosome_mat_RimM"/>
    <property type="match status" value="1"/>
</dbReference>
<dbReference type="Gene3D" id="2.30.30.240">
    <property type="entry name" value="PRC-barrel domain"/>
    <property type="match status" value="1"/>
</dbReference>
<evidence type="ECO:0000256" key="2">
    <source>
        <dbReference type="ARBA" id="ARBA00022517"/>
    </source>
</evidence>
<dbReference type="SUPFAM" id="SSF50447">
    <property type="entry name" value="Translation proteins"/>
    <property type="match status" value="1"/>
</dbReference>
<dbReference type="EMBL" id="CP097463">
    <property type="protein sequence ID" value="WAX57586.1"/>
    <property type="molecule type" value="Genomic_DNA"/>
</dbReference>
<evidence type="ECO:0000313" key="8">
    <source>
        <dbReference type="EMBL" id="WAX57586.1"/>
    </source>
</evidence>
<dbReference type="PANTHER" id="PTHR33692:SF1">
    <property type="entry name" value="RIBOSOME MATURATION FACTOR RIMM"/>
    <property type="match status" value="1"/>
</dbReference>
<comment type="similarity">
    <text evidence="5">Belongs to the RimM family.</text>
</comment>
<dbReference type="PANTHER" id="PTHR33692">
    <property type="entry name" value="RIBOSOME MATURATION FACTOR RIMM"/>
    <property type="match status" value="1"/>
</dbReference>
<reference evidence="8" key="1">
    <citation type="submission" date="2022-05" db="EMBL/GenBank/DDBJ databases">
        <title>Jatrophihabitans sp. SB3-54 whole genome sequence.</title>
        <authorList>
            <person name="Suh M.K."/>
            <person name="Eom M.K."/>
            <person name="Kim J.S."/>
            <person name="Kim H.S."/>
            <person name="Do H.E."/>
            <person name="Shin Y.K."/>
            <person name="Lee J.-S."/>
        </authorList>
    </citation>
    <scope>NUCLEOTIDE SEQUENCE</scope>
    <source>
        <strain evidence="8">SB3-54</strain>
    </source>
</reference>
<comment type="subunit">
    <text evidence="5">Binds ribosomal protein uS19.</text>
</comment>
<evidence type="ECO:0000256" key="4">
    <source>
        <dbReference type="ARBA" id="ARBA00023186"/>
    </source>
</evidence>
<dbReference type="Gene3D" id="2.40.30.60">
    <property type="entry name" value="RimM"/>
    <property type="match status" value="1"/>
</dbReference>
<evidence type="ECO:0000259" key="6">
    <source>
        <dbReference type="Pfam" id="PF01782"/>
    </source>
</evidence>
<dbReference type="InterPro" id="IPR009000">
    <property type="entry name" value="Transl_B-barrel_sf"/>
</dbReference>
<protein>
    <recommendedName>
        <fullName evidence="5">Ribosome maturation factor RimM</fullName>
    </recommendedName>
</protein>
<feature type="domain" description="RimM N-terminal" evidence="6">
    <location>
        <begin position="7"/>
        <end position="86"/>
    </location>
</feature>
<dbReference type="Pfam" id="PF24986">
    <property type="entry name" value="PRC_RimM"/>
    <property type="match status" value="1"/>
</dbReference>
<evidence type="ECO:0000313" key="9">
    <source>
        <dbReference type="Proteomes" id="UP001164693"/>
    </source>
</evidence>